<keyword evidence="4" id="KW-1185">Reference proteome</keyword>
<evidence type="ECO:0000313" key="3">
    <source>
        <dbReference type="EMBL" id="MBK4738921.1"/>
    </source>
</evidence>
<proteinExistence type="predicted"/>
<dbReference type="EMBL" id="JAEPBG010000030">
    <property type="protein sequence ID" value="MBK4738921.1"/>
    <property type="molecule type" value="Genomic_DNA"/>
</dbReference>
<dbReference type="RefSeq" id="WP_200598292.1">
    <property type="nucleotide sequence ID" value="NZ_JAEPBG010000030.1"/>
</dbReference>
<feature type="region of interest" description="Disordered" evidence="1">
    <location>
        <begin position="120"/>
        <end position="153"/>
    </location>
</feature>
<protein>
    <submittedName>
        <fullName evidence="3">Uncharacterized protein</fullName>
    </submittedName>
</protein>
<evidence type="ECO:0000313" key="4">
    <source>
        <dbReference type="Proteomes" id="UP000622890"/>
    </source>
</evidence>
<keyword evidence="2" id="KW-0472">Membrane</keyword>
<feature type="transmembrane region" description="Helical" evidence="2">
    <location>
        <begin position="49"/>
        <end position="70"/>
    </location>
</feature>
<dbReference type="Proteomes" id="UP000622890">
    <property type="component" value="Unassembled WGS sequence"/>
</dbReference>
<sequence length="327" mass="35252">MNQKNLIVKATFIVFAFWWTVCNLYTLITDRKWFWESIPLMAHSLYQNVAGFFVGIAFTASLIFLVRTVALNRLQPGSFNGVTSSIGPVPILAPPAKRVKTKDFLSIESERVKQCIEANKANQSNEEHAIPKTSEPQSEAHGAAAPTPANRADVKDEVQGRIYGADLDEDGNYPEDPDEDSIEWADLSEEVMQNAFKTTDLNELGELGLAASGEALVHATEAPIDGVDPDLLASPEKCSLGADGLELVADGIPVISNSGESDLVATSERCRESDPADQAVPADSTGKPKESSIEPSGIPLSHDCGVAIQDVPKDPVSNYKKTSARRS</sequence>
<name>A0A934T197_9BURK</name>
<feature type="transmembrane region" description="Helical" evidence="2">
    <location>
        <begin position="6"/>
        <end position="28"/>
    </location>
</feature>
<reference evidence="3" key="1">
    <citation type="submission" date="2021-01" db="EMBL/GenBank/DDBJ databases">
        <title>Genome sequence of strain Noviherbaspirillum sp. DKR-6.</title>
        <authorList>
            <person name="Chaudhary D.K."/>
        </authorList>
    </citation>
    <scope>NUCLEOTIDE SEQUENCE</scope>
    <source>
        <strain evidence="3">DKR-6</strain>
    </source>
</reference>
<evidence type="ECO:0000256" key="1">
    <source>
        <dbReference type="SAM" id="MobiDB-lite"/>
    </source>
</evidence>
<dbReference type="AlphaFoldDB" id="A0A934T197"/>
<organism evidence="3 4">
    <name type="scientific">Noviherbaspirillum pedocola</name>
    <dbReference type="NCBI Taxonomy" id="2801341"/>
    <lineage>
        <taxon>Bacteria</taxon>
        <taxon>Pseudomonadati</taxon>
        <taxon>Pseudomonadota</taxon>
        <taxon>Betaproteobacteria</taxon>
        <taxon>Burkholderiales</taxon>
        <taxon>Oxalobacteraceae</taxon>
        <taxon>Noviherbaspirillum</taxon>
    </lineage>
</organism>
<evidence type="ECO:0000256" key="2">
    <source>
        <dbReference type="SAM" id="Phobius"/>
    </source>
</evidence>
<feature type="region of interest" description="Disordered" evidence="1">
    <location>
        <begin position="258"/>
        <end position="327"/>
    </location>
</feature>
<comment type="caution">
    <text evidence="3">The sequence shown here is derived from an EMBL/GenBank/DDBJ whole genome shotgun (WGS) entry which is preliminary data.</text>
</comment>
<keyword evidence="2" id="KW-0812">Transmembrane</keyword>
<gene>
    <name evidence="3" type="ORF">JJB74_30275</name>
</gene>
<keyword evidence="2" id="KW-1133">Transmembrane helix</keyword>
<accession>A0A934T197</accession>